<dbReference type="PANTHER" id="PTHR48071:SF18">
    <property type="entry name" value="DELETED IN MALIGNANT BRAIN TUMORS 1 PROTEIN-RELATED"/>
    <property type="match status" value="1"/>
</dbReference>
<evidence type="ECO:0000256" key="3">
    <source>
        <dbReference type="SAM" id="MobiDB-lite"/>
    </source>
</evidence>
<name>A0AAN9B8X4_9CAEN</name>
<evidence type="ECO:0000256" key="2">
    <source>
        <dbReference type="PROSITE-ProRule" id="PRU00196"/>
    </source>
</evidence>
<organism evidence="6 7">
    <name type="scientific">Littorina saxatilis</name>
    <dbReference type="NCBI Taxonomy" id="31220"/>
    <lineage>
        <taxon>Eukaryota</taxon>
        <taxon>Metazoa</taxon>
        <taxon>Spiralia</taxon>
        <taxon>Lophotrochozoa</taxon>
        <taxon>Mollusca</taxon>
        <taxon>Gastropoda</taxon>
        <taxon>Caenogastropoda</taxon>
        <taxon>Littorinimorpha</taxon>
        <taxon>Littorinoidea</taxon>
        <taxon>Littorinidae</taxon>
        <taxon>Littorina</taxon>
    </lineage>
</organism>
<dbReference type="PRINTS" id="PR00258">
    <property type="entry name" value="SPERACTRCPTR"/>
</dbReference>
<protein>
    <recommendedName>
        <fullName evidence="5">SRCR domain-containing protein</fullName>
    </recommendedName>
</protein>
<dbReference type="Proteomes" id="UP001374579">
    <property type="component" value="Unassembled WGS sequence"/>
</dbReference>
<keyword evidence="7" id="KW-1185">Reference proteome</keyword>
<keyword evidence="1 2" id="KW-1015">Disulfide bond</keyword>
<evidence type="ECO:0000259" key="5">
    <source>
        <dbReference type="PROSITE" id="PS50287"/>
    </source>
</evidence>
<dbReference type="Pfam" id="PF00530">
    <property type="entry name" value="SRCR"/>
    <property type="match status" value="1"/>
</dbReference>
<dbReference type="PROSITE" id="PS50287">
    <property type="entry name" value="SRCR_2"/>
    <property type="match status" value="1"/>
</dbReference>
<reference evidence="6 7" key="1">
    <citation type="submission" date="2024-02" db="EMBL/GenBank/DDBJ databases">
        <title>Chromosome-scale genome assembly of the rough periwinkle Littorina saxatilis.</title>
        <authorList>
            <person name="De Jode A."/>
            <person name="Faria R."/>
            <person name="Formenti G."/>
            <person name="Sims Y."/>
            <person name="Smith T.P."/>
            <person name="Tracey A."/>
            <person name="Wood J.M.D."/>
            <person name="Zagrodzka Z.B."/>
            <person name="Johannesson K."/>
            <person name="Butlin R.K."/>
            <person name="Leder E.H."/>
        </authorList>
    </citation>
    <scope>NUCLEOTIDE SEQUENCE [LARGE SCALE GENOMIC DNA]</scope>
    <source>
        <strain evidence="6">Snail1</strain>
        <tissue evidence="6">Muscle</tissue>
    </source>
</reference>
<accession>A0AAN9B8X4</accession>
<feature type="region of interest" description="Disordered" evidence="3">
    <location>
        <begin position="125"/>
        <end position="173"/>
    </location>
</feature>
<feature type="signal peptide" evidence="4">
    <location>
        <begin position="1"/>
        <end position="17"/>
    </location>
</feature>
<feature type="domain" description="SRCR" evidence="5">
    <location>
        <begin position="17"/>
        <end position="118"/>
    </location>
</feature>
<feature type="chain" id="PRO_5042833641" description="SRCR domain-containing protein" evidence="4">
    <location>
        <begin position="18"/>
        <end position="203"/>
    </location>
</feature>
<comment type="caution">
    <text evidence="6">The sequence shown here is derived from an EMBL/GenBank/DDBJ whole genome shotgun (WGS) entry which is preliminary data.</text>
</comment>
<gene>
    <name evidence="6" type="ORF">V1264_019849</name>
</gene>
<keyword evidence="4" id="KW-0732">Signal</keyword>
<evidence type="ECO:0000256" key="4">
    <source>
        <dbReference type="SAM" id="SignalP"/>
    </source>
</evidence>
<dbReference type="PANTHER" id="PTHR48071">
    <property type="entry name" value="SRCR DOMAIN-CONTAINING PROTEIN"/>
    <property type="match status" value="1"/>
</dbReference>
<dbReference type="EMBL" id="JBAMIC010000010">
    <property type="protein sequence ID" value="KAK7101468.1"/>
    <property type="molecule type" value="Genomic_DNA"/>
</dbReference>
<evidence type="ECO:0000256" key="1">
    <source>
        <dbReference type="ARBA" id="ARBA00023157"/>
    </source>
</evidence>
<dbReference type="GO" id="GO:0016020">
    <property type="term" value="C:membrane"/>
    <property type="evidence" value="ECO:0007669"/>
    <property type="project" value="InterPro"/>
</dbReference>
<evidence type="ECO:0000313" key="6">
    <source>
        <dbReference type="EMBL" id="KAK7101468.1"/>
    </source>
</evidence>
<dbReference type="InterPro" id="IPR001190">
    <property type="entry name" value="SRCR"/>
</dbReference>
<dbReference type="SUPFAM" id="SSF56487">
    <property type="entry name" value="SRCR-like"/>
    <property type="match status" value="1"/>
</dbReference>
<comment type="caution">
    <text evidence="2">Lacks conserved residue(s) required for the propagation of feature annotation.</text>
</comment>
<dbReference type="SMART" id="SM00202">
    <property type="entry name" value="SR"/>
    <property type="match status" value="1"/>
</dbReference>
<dbReference type="InterPro" id="IPR036772">
    <property type="entry name" value="SRCR-like_dom_sf"/>
</dbReference>
<evidence type="ECO:0000313" key="7">
    <source>
        <dbReference type="Proteomes" id="UP001374579"/>
    </source>
</evidence>
<feature type="disulfide bond" evidence="2">
    <location>
        <begin position="89"/>
        <end position="99"/>
    </location>
</feature>
<dbReference type="Gene3D" id="3.10.250.10">
    <property type="entry name" value="SRCR-like domain"/>
    <property type="match status" value="1"/>
</dbReference>
<proteinExistence type="predicted"/>
<dbReference type="AlphaFoldDB" id="A0AAN9B8X4"/>
<sequence>MKTLLLVLWGSLVLVDGKLSGGTNEYEGRVEYIFEGTRYSICADGWDDKDAQVVCRYEGYGTSNAKALTNGEFGSPSATTIFFAAIFKCDGDEQHLGDCEISSASTCNSGIISAVRCGKPAAGVPAANKPSQTAPGVPAANKPSQTAQSSNAGVQVVRGGVPPTIKPSQTAQSSNAGVQVVRAGASLLLPLCLGVLCAYVSSP</sequence>
<feature type="compositionally biased region" description="Polar residues" evidence="3">
    <location>
        <begin position="142"/>
        <end position="153"/>
    </location>
</feature>